<dbReference type="EMBL" id="JANPWB010000001">
    <property type="protein sequence ID" value="KAJ1213883.1"/>
    <property type="molecule type" value="Genomic_DNA"/>
</dbReference>
<dbReference type="Proteomes" id="UP001066276">
    <property type="component" value="Chromosome 1_1"/>
</dbReference>
<gene>
    <name evidence="1" type="ORF">NDU88_001513</name>
</gene>
<protein>
    <submittedName>
        <fullName evidence="1">Uncharacterized protein</fullName>
    </submittedName>
</protein>
<dbReference type="AlphaFoldDB" id="A0AAV7WKR2"/>
<sequence>MRTTVFRRACPLDSASRLVGSPAFSLAGYSQMRPAVILLRSPLYHVSSFRPPYCPLVRPGFRCTTEGARARTHGKLQPQSRGPMQALRPAATTLRPALWGSLTTLLCLLQSAPDASIPVQPHSNPHPLCRLNATPLQLSLLSC</sequence>
<accession>A0AAV7WKR2</accession>
<evidence type="ECO:0000313" key="1">
    <source>
        <dbReference type="EMBL" id="KAJ1213883.1"/>
    </source>
</evidence>
<evidence type="ECO:0000313" key="2">
    <source>
        <dbReference type="Proteomes" id="UP001066276"/>
    </source>
</evidence>
<keyword evidence="2" id="KW-1185">Reference proteome</keyword>
<proteinExistence type="predicted"/>
<name>A0AAV7WKR2_PLEWA</name>
<comment type="caution">
    <text evidence="1">The sequence shown here is derived from an EMBL/GenBank/DDBJ whole genome shotgun (WGS) entry which is preliminary data.</text>
</comment>
<reference evidence="1" key="1">
    <citation type="journal article" date="2022" name="bioRxiv">
        <title>Sequencing and chromosome-scale assembly of the giantPleurodeles waltlgenome.</title>
        <authorList>
            <person name="Brown T."/>
            <person name="Elewa A."/>
            <person name="Iarovenko S."/>
            <person name="Subramanian E."/>
            <person name="Araus A.J."/>
            <person name="Petzold A."/>
            <person name="Susuki M."/>
            <person name="Suzuki K.-i.T."/>
            <person name="Hayashi T."/>
            <person name="Toyoda A."/>
            <person name="Oliveira C."/>
            <person name="Osipova E."/>
            <person name="Leigh N.D."/>
            <person name="Simon A."/>
            <person name="Yun M.H."/>
        </authorList>
    </citation>
    <scope>NUCLEOTIDE SEQUENCE</scope>
    <source>
        <strain evidence="1">20211129_DDA</strain>
        <tissue evidence="1">Liver</tissue>
    </source>
</reference>
<organism evidence="1 2">
    <name type="scientific">Pleurodeles waltl</name>
    <name type="common">Iberian ribbed newt</name>
    <dbReference type="NCBI Taxonomy" id="8319"/>
    <lineage>
        <taxon>Eukaryota</taxon>
        <taxon>Metazoa</taxon>
        <taxon>Chordata</taxon>
        <taxon>Craniata</taxon>
        <taxon>Vertebrata</taxon>
        <taxon>Euteleostomi</taxon>
        <taxon>Amphibia</taxon>
        <taxon>Batrachia</taxon>
        <taxon>Caudata</taxon>
        <taxon>Salamandroidea</taxon>
        <taxon>Salamandridae</taxon>
        <taxon>Pleurodelinae</taxon>
        <taxon>Pleurodeles</taxon>
    </lineage>
</organism>